<accession>A0ABX7JR47</accession>
<reference evidence="1 2" key="1">
    <citation type="submission" date="2021-02" db="EMBL/GenBank/DDBJ databases">
        <title>Paracoccus methylovroum sp.nov., a new methanol and methylamine utilizing methylotrophic denitrifer.</title>
        <authorList>
            <person name="Timsy T."/>
            <person name="Behrendt U."/>
            <person name="Ulrich A."/>
            <person name="Spanner T."/>
            <person name="Foesel B.U."/>
            <person name="Horn M.A."/>
            <person name="Kolb S."/>
        </authorList>
    </citation>
    <scope>NUCLEOTIDE SEQUENCE [LARGE SCALE GENOMIC DNA]</scope>
    <source>
        <strain evidence="1 2">H4-D09</strain>
        <plasmid evidence="1 2">p2</plasmid>
    </source>
</reference>
<dbReference type="EMBL" id="CP070372">
    <property type="protein sequence ID" value="QRZ16139.1"/>
    <property type="molecule type" value="Genomic_DNA"/>
</dbReference>
<geneLocation type="plasmid" evidence="1 2">
    <name>p2</name>
</geneLocation>
<keyword evidence="1" id="KW-0614">Plasmid</keyword>
<evidence type="ECO:0000313" key="1">
    <source>
        <dbReference type="EMBL" id="QRZ16139.1"/>
    </source>
</evidence>
<evidence type="ECO:0000313" key="2">
    <source>
        <dbReference type="Proteomes" id="UP000663629"/>
    </source>
</evidence>
<organism evidence="1 2">
    <name type="scientific">Paracoccus methylovorus</name>
    <dbReference type="NCBI Taxonomy" id="2812658"/>
    <lineage>
        <taxon>Bacteria</taxon>
        <taxon>Pseudomonadati</taxon>
        <taxon>Pseudomonadota</taxon>
        <taxon>Alphaproteobacteria</taxon>
        <taxon>Rhodobacterales</taxon>
        <taxon>Paracoccaceae</taxon>
        <taxon>Paracoccus</taxon>
    </lineage>
</organism>
<sequence length="78" mass="8541">MAQTWRWMQRAALATRIGGAVVDRVKHCRVLRICHGATTLAAPFFFVFQITGRLSSAATLTRAFLRGIPRGPQVGDGT</sequence>
<keyword evidence="2" id="KW-1185">Reference proteome</keyword>
<dbReference type="Proteomes" id="UP000663629">
    <property type="component" value="Plasmid p2"/>
</dbReference>
<name>A0ABX7JR47_9RHOB</name>
<evidence type="ECO:0008006" key="3">
    <source>
        <dbReference type="Google" id="ProtNLM"/>
    </source>
</evidence>
<proteinExistence type="predicted"/>
<protein>
    <recommendedName>
        <fullName evidence="3">Secreted protein</fullName>
    </recommendedName>
</protein>
<gene>
    <name evidence="1" type="ORF">JWJ88_21610</name>
</gene>
<dbReference type="RefSeq" id="WP_205297023.1">
    <property type="nucleotide sequence ID" value="NZ_CP070372.1"/>
</dbReference>